<evidence type="ECO:0000256" key="2">
    <source>
        <dbReference type="ARBA" id="ARBA00022829"/>
    </source>
</evidence>
<feature type="domain" description="ParB-like N-terminal" evidence="4">
    <location>
        <begin position="28"/>
        <end position="134"/>
    </location>
</feature>
<evidence type="ECO:0000256" key="1">
    <source>
        <dbReference type="ARBA" id="ARBA00006295"/>
    </source>
</evidence>
<keyword evidence="2" id="KW-0159">Chromosome partition</keyword>
<dbReference type="EMBL" id="CP003229">
    <property type="protein sequence ID" value="AEW98995.1"/>
    <property type="molecule type" value="Genomic_DNA"/>
</dbReference>
<dbReference type="SUPFAM" id="SSF109709">
    <property type="entry name" value="KorB DNA-binding domain-like"/>
    <property type="match status" value="1"/>
</dbReference>
<dbReference type="AlphaFoldDB" id="F8JNN4"/>
<name>F8JNN4_STREN</name>
<sequence>MSRRVNLADMLDGEPLEEATEAPPKSDVHLPLAEITDNPENPRGEIDESDDEFRSLVESISEIGVTSPISVCNAEAFLRHHPEHRAVIADAKYVLLAGHRRVHAARIAKRTDVPGFIDDAGARDPLLWALAENGLRQNLNPIQQAEALYRLTEKPPIGKGLSQAKVAKAIGRTQPYISQMLLLRKLVPELQELVVTGVLGVKDARAFARMPTEDQVDAYQRSLEPPTPPEPVTPALAVAPSVPEDEHAHSSDMAMATLAAYRSVQQRPGTQGTHGEAPIYNPVMGQDDSATYNPVMSEGVMRSSASVGEWADSGAATGTAAQSPRAEEFEQCGEDEQGEPYDDVAAEVPAQRERRGAALTMADWHDIPAFAKAILEVLDREESQALAEALIDALDE</sequence>
<comment type="similarity">
    <text evidence="1">Belongs to the ParB family.</text>
</comment>
<dbReference type="PANTHER" id="PTHR33375">
    <property type="entry name" value="CHROMOSOME-PARTITIONING PROTEIN PARB-RELATED"/>
    <property type="match status" value="1"/>
</dbReference>
<dbReference type="Gene3D" id="3.90.1530.30">
    <property type="match status" value="1"/>
</dbReference>
<dbReference type="PATRIC" id="fig|1003195.11.peg.894"/>
<dbReference type="InterPro" id="IPR004437">
    <property type="entry name" value="ParB/RepB/Spo0J"/>
</dbReference>
<dbReference type="KEGG" id="sct:SCAT_p0933"/>
<dbReference type="GO" id="GO:0007059">
    <property type="term" value="P:chromosome segregation"/>
    <property type="evidence" value="ECO:0007669"/>
    <property type="project" value="UniProtKB-KW"/>
</dbReference>
<dbReference type="RefSeq" id="WP_014151385.1">
    <property type="nucleotide sequence ID" value="NC_016113.1"/>
</dbReference>
<feature type="region of interest" description="Disordered" evidence="3">
    <location>
        <begin position="1"/>
        <end position="50"/>
    </location>
</feature>
<protein>
    <submittedName>
        <fullName evidence="5">ParB-like partition protein</fullName>
    </submittedName>
</protein>
<evidence type="ECO:0000259" key="4">
    <source>
        <dbReference type="SMART" id="SM00470"/>
    </source>
</evidence>
<accession>F8JNN4</accession>
<dbReference type="NCBIfam" id="TIGR00180">
    <property type="entry name" value="parB_part"/>
    <property type="match status" value="1"/>
</dbReference>
<dbReference type="OrthoDB" id="70307at2"/>
<dbReference type="HOGENOM" id="CLU_696208_0_0_11"/>
<dbReference type="Pfam" id="PF02195">
    <property type="entry name" value="ParB_N"/>
    <property type="match status" value="1"/>
</dbReference>
<dbReference type="GO" id="GO:0005694">
    <property type="term" value="C:chromosome"/>
    <property type="evidence" value="ECO:0007669"/>
    <property type="project" value="TreeGrafter"/>
</dbReference>
<reference evidence="6" key="1">
    <citation type="submission" date="2011-12" db="EMBL/GenBank/DDBJ databases">
        <title>Complete genome sequence of Streptomyces cattleya strain DSM 46488.</title>
        <authorList>
            <person name="Ou H.-Y."/>
            <person name="Li P."/>
            <person name="Zhao C."/>
            <person name="O'Hagan D."/>
            <person name="Deng Z."/>
        </authorList>
    </citation>
    <scope>NUCLEOTIDE SEQUENCE [LARGE SCALE GENOMIC DNA]</scope>
    <source>
        <strain evidence="6">ATCC 35852 / DSM 46488 / JCM 4925 / NBRC 14057 / NRRL 8057</strain>
        <plasmid evidence="6">Plasmid pSCATT</plasmid>
    </source>
</reference>
<dbReference type="InterPro" id="IPR041468">
    <property type="entry name" value="HTH_ParB/Spo0J"/>
</dbReference>
<dbReference type="GO" id="GO:0003677">
    <property type="term" value="F:DNA binding"/>
    <property type="evidence" value="ECO:0007669"/>
    <property type="project" value="InterPro"/>
</dbReference>
<evidence type="ECO:0000256" key="3">
    <source>
        <dbReference type="SAM" id="MobiDB-lite"/>
    </source>
</evidence>
<keyword evidence="5" id="KW-0614">Plasmid</keyword>
<dbReference type="Pfam" id="PF17762">
    <property type="entry name" value="HTH_ParB"/>
    <property type="match status" value="1"/>
</dbReference>
<proteinExistence type="inferred from homology"/>
<organism evidence="5 6">
    <name type="scientific">Streptantibioticus cattleyicolor (strain ATCC 35852 / DSM 46488 / JCM 4925 / NBRC 14057 / NRRL 8057)</name>
    <name type="common">Streptomyces cattleya</name>
    <dbReference type="NCBI Taxonomy" id="1003195"/>
    <lineage>
        <taxon>Bacteria</taxon>
        <taxon>Bacillati</taxon>
        <taxon>Actinomycetota</taxon>
        <taxon>Actinomycetes</taxon>
        <taxon>Kitasatosporales</taxon>
        <taxon>Streptomycetaceae</taxon>
        <taxon>Streptantibioticus</taxon>
    </lineage>
</organism>
<evidence type="ECO:0000313" key="6">
    <source>
        <dbReference type="Proteomes" id="UP000007842"/>
    </source>
</evidence>
<dbReference type="InterPro" id="IPR050336">
    <property type="entry name" value="Chromosome_partition/occlusion"/>
</dbReference>
<dbReference type="SUPFAM" id="SSF110849">
    <property type="entry name" value="ParB/Sulfiredoxin"/>
    <property type="match status" value="1"/>
</dbReference>
<dbReference type="InterPro" id="IPR003115">
    <property type="entry name" value="ParB_N"/>
</dbReference>
<keyword evidence="6" id="KW-1185">Reference proteome</keyword>
<dbReference type="KEGG" id="scy:SCATT_p08020"/>
<evidence type="ECO:0000313" key="5">
    <source>
        <dbReference type="EMBL" id="AEW98995.1"/>
    </source>
</evidence>
<dbReference type="PANTHER" id="PTHR33375:SF1">
    <property type="entry name" value="CHROMOSOME-PARTITIONING PROTEIN PARB-RELATED"/>
    <property type="match status" value="1"/>
</dbReference>
<dbReference type="InterPro" id="IPR036086">
    <property type="entry name" value="ParB/Sulfiredoxin_sf"/>
</dbReference>
<dbReference type="Gene3D" id="1.10.10.2830">
    <property type="match status" value="1"/>
</dbReference>
<feature type="compositionally biased region" description="Acidic residues" evidence="3">
    <location>
        <begin position="11"/>
        <end position="20"/>
    </location>
</feature>
<accession>G8XD49</accession>
<dbReference type="Proteomes" id="UP000007842">
    <property type="component" value="Plasmid pSCATT"/>
</dbReference>
<geneLocation type="plasmid" evidence="5 6">
    <name>pSCATT</name>
</geneLocation>
<gene>
    <name evidence="5" type="ordered locus">SCATT_p08020</name>
</gene>
<dbReference type="SMART" id="SM00470">
    <property type="entry name" value="ParB"/>
    <property type="match status" value="1"/>
</dbReference>